<proteinExistence type="predicted"/>
<feature type="signal peptide" evidence="1">
    <location>
        <begin position="1"/>
        <end position="28"/>
    </location>
</feature>
<reference evidence="2" key="1">
    <citation type="submission" date="2022-10" db="EMBL/GenBank/DDBJ databases">
        <title>The complete genomes of actinobacterial strains from the NBC collection.</title>
        <authorList>
            <person name="Joergensen T.S."/>
            <person name="Alvarez Arevalo M."/>
            <person name="Sterndorff E.B."/>
            <person name="Faurdal D."/>
            <person name="Vuksanovic O."/>
            <person name="Mourched A.-S."/>
            <person name="Charusanti P."/>
            <person name="Shaw S."/>
            <person name="Blin K."/>
            <person name="Weber T."/>
        </authorList>
    </citation>
    <scope>NUCLEOTIDE SEQUENCE</scope>
    <source>
        <strain evidence="2">NBC_00283</strain>
    </source>
</reference>
<keyword evidence="3" id="KW-1185">Reference proteome</keyword>
<accession>A0ABZ1RNG2</accession>
<evidence type="ECO:0008006" key="4">
    <source>
        <dbReference type="Google" id="ProtNLM"/>
    </source>
</evidence>
<dbReference type="RefSeq" id="WP_328776351.1">
    <property type="nucleotide sequence ID" value="NZ_CP108057.1"/>
</dbReference>
<feature type="chain" id="PRO_5045977600" description="ATP-binding protein" evidence="1">
    <location>
        <begin position="29"/>
        <end position="97"/>
    </location>
</feature>
<dbReference type="Proteomes" id="UP001432075">
    <property type="component" value="Chromosome"/>
</dbReference>
<gene>
    <name evidence="2" type="ORF">OHU17_20555</name>
</gene>
<evidence type="ECO:0000256" key="1">
    <source>
        <dbReference type="SAM" id="SignalP"/>
    </source>
</evidence>
<dbReference type="EMBL" id="CP108057">
    <property type="protein sequence ID" value="WUO48038.1"/>
    <property type="molecule type" value="Genomic_DNA"/>
</dbReference>
<evidence type="ECO:0000313" key="2">
    <source>
        <dbReference type="EMBL" id="WUO48038.1"/>
    </source>
</evidence>
<name>A0ABZ1RNG2_9ACTN</name>
<sequence length="97" mass="9088">MNPIKRGLAALVLSGGAALALTPVAAHAADVPAIEGPPITARVGDIVDHPGSAIHDTKTAVGTASTAVGSAAQATGSSLTGAAPALGSGLPHAPKVG</sequence>
<evidence type="ECO:0000313" key="3">
    <source>
        <dbReference type="Proteomes" id="UP001432075"/>
    </source>
</evidence>
<keyword evidence="1" id="KW-0732">Signal</keyword>
<organism evidence="2 3">
    <name type="scientific">Streptomyces goshikiensis</name>
    <dbReference type="NCBI Taxonomy" id="1942"/>
    <lineage>
        <taxon>Bacteria</taxon>
        <taxon>Bacillati</taxon>
        <taxon>Actinomycetota</taxon>
        <taxon>Actinomycetes</taxon>
        <taxon>Kitasatosporales</taxon>
        <taxon>Streptomycetaceae</taxon>
        <taxon>Streptomyces</taxon>
    </lineage>
</organism>
<protein>
    <recommendedName>
        <fullName evidence="4">ATP-binding protein</fullName>
    </recommendedName>
</protein>